<comment type="caution">
    <text evidence="10">The sequence shown here is derived from an EMBL/GenBank/DDBJ whole genome shotgun (WGS) entry which is preliminary data.</text>
</comment>
<dbReference type="GO" id="GO:0000796">
    <property type="term" value="C:condensin complex"/>
    <property type="evidence" value="ECO:0007669"/>
    <property type="project" value="InterPro"/>
</dbReference>
<evidence type="ECO:0000259" key="9">
    <source>
        <dbReference type="Pfam" id="PF12719"/>
    </source>
</evidence>
<organism evidence="10 11">
    <name type="scientific">Dendryphion nanum</name>
    <dbReference type="NCBI Taxonomy" id="256645"/>
    <lineage>
        <taxon>Eukaryota</taxon>
        <taxon>Fungi</taxon>
        <taxon>Dikarya</taxon>
        <taxon>Ascomycota</taxon>
        <taxon>Pezizomycotina</taxon>
        <taxon>Dothideomycetes</taxon>
        <taxon>Pleosporomycetidae</taxon>
        <taxon>Pleosporales</taxon>
        <taxon>Torulaceae</taxon>
        <taxon>Dendryphion</taxon>
    </lineage>
</organism>
<dbReference type="InterPro" id="IPR025977">
    <property type="entry name" value="Cnd3_C"/>
</dbReference>
<dbReference type="EMBL" id="JAGMWT010000002">
    <property type="protein sequence ID" value="KAH7135185.1"/>
    <property type="molecule type" value="Genomic_DNA"/>
</dbReference>
<evidence type="ECO:0000256" key="7">
    <source>
        <dbReference type="ARBA" id="ARBA00023306"/>
    </source>
</evidence>
<keyword evidence="3" id="KW-0158">Chromosome</keyword>
<dbReference type="GO" id="GO:0007076">
    <property type="term" value="P:mitotic chromosome condensation"/>
    <property type="evidence" value="ECO:0007669"/>
    <property type="project" value="InterPro"/>
</dbReference>
<evidence type="ECO:0000256" key="2">
    <source>
        <dbReference type="ARBA" id="ARBA00006533"/>
    </source>
</evidence>
<evidence type="ECO:0000313" key="10">
    <source>
        <dbReference type="EMBL" id="KAH7135185.1"/>
    </source>
</evidence>
<reference evidence="10" key="1">
    <citation type="journal article" date="2021" name="Nat. Commun.">
        <title>Genetic determinants of endophytism in the Arabidopsis root mycobiome.</title>
        <authorList>
            <person name="Mesny F."/>
            <person name="Miyauchi S."/>
            <person name="Thiergart T."/>
            <person name="Pickel B."/>
            <person name="Atanasova L."/>
            <person name="Karlsson M."/>
            <person name="Huettel B."/>
            <person name="Barry K.W."/>
            <person name="Haridas S."/>
            <person name="Chen C."/>
            <person name="Bauer D."/>
            <person name="Andreopoulos W."/>
            <person name="Pangilinan J."/>
            <person name="LaButti K."/>
            <person name="Riley R."/>
            <person name="Lipzen A."/>
            <person name="Clum A."/>
            <person name="Drula E."/>
            <person name="Henrissat B."/>
            <person name="Kohler A."/>
            <person name="Grigoriev I.V."/>
            <person name="Martin F.M."/>
            <person name="Hacquard S."/>
        </authorList>
    </citation>
    <scope>NUCLEOTIDE SEQUENCE</scope>
    <source>
        <strain evidence="10">MPI-CAGE-CH-0243</strain>
    </source>
</reference>
<evidence type="ECO:0000256" key="8">
    <source>
        <dbReference type="SAM" id="MobiDB-lite"/>
    </source>
</evidence>
<dbReference type="GO" id="GO:0051301">
    <property type="term" value="P:cell division"/>
    <property type="evidence" value="ECO:0007669"/>
    <property type="project" value="UniProtKB-KW"/>
</dbReference>
<dbReference type="SUPFAM" id="SSF48371">
    <property type="entry name" value="ARM repeat"/>
    <property type="match status" value="1"/>
</dbReference>
<feature type="domain" description="Nuclear condensin complex subunit 3 C-terminal" evidence="9">
    <location>
        <begin position="631"/>
        <end position="937"/>
    </location>
</feature>
<dbReference type="InterPro" id="IPR016024">
    <property type="entry name" value="ARM-type_fold"/>
</dbReference>
<evidence type="ECO:0000256" key="4">
    <source>
        <dbReference type="ARBA" id="ARBA00022618"/>
    </source>
</evidence>
<keyword evidence="5" id="KW-0498">Mitosis</keyword>
<keyword evidence="4" id="KW-0132">Cell division</keyword>
<feature type="region of interest" description="Disordered" evidence="8">
    <location>
        <begin position="1"/>
        <end position="44"/>
    </location>
</feature>
<dbReference type="Pfam" id="PF12719">
    <property type="entry name" value="Cnd3"/>
    <property type="match status" value="1"/>
</dbReference>
<evidence type="ECO:0000256" key="3">
    <source>
        <dbReference type="ARBA" id="ARBA00022454"/>
    </source>
</evidence>
<comment type="subcellular location">
    <subcellularLocation>
        <location evidence="1">Chromosome</location>
    </subcellularLocation>
</comment>
<sequence>MPARASSRSTRSSGATTTRKASTTKSRTSSTRTSSHAVEIPNEGEATTLRDRICQIFADAQKTTATQRKLVVSLRKIQEECCYEPQNPKKKQVEEFDESDFNEEITRCILRIMTVKKSEPIGDRIIRFLGVFLKYATEKDNAIMQPDDAEQTVFPETPSSRLTAHVLSTVLSLVDVKDKTVRFRSTQTVAHIVNSLDQIDDELFDQIRLKLAKRLRDKEHVVRVQAVLGLGRLADNDDEDNEDSDDDNATGGILAKLLDIMQNDPSAEVRRAVLMNLPFHATTLRWLLERARDSDPATRRALYGKLLPALGDFRHMSLVEREKLIRWGLRDRDETVRKATARLFRERWIEDCTELPDSQDEKKPGEVSPPDMNALTELLERINVTWSGAEEGMAHQAMREFWDGRPDYRDYVAFDDDFWRDLSSESAFIARSFNDYCLSTQDEQLRDEKIPEVARLAYFIQERLNALVPLEREVAIRENDDPEYQELAERVEEEEFIMEQLLHIALTLDYSDEVGRRMIFNLMRNAIANAALPEECTKLALEVLRAVCGSRDAGEREYCSVILEAIADIRDTLMPDEATEVGDNAEDSFHSAQSDVTETADGPSRKKKAQKEEDPEAQEERQLQEALVFMKCLHIAQCMLQNIHGGLEDNSSLVTTLNNLIVPAVRSHDENIRERGVVCLGLACLLSKNLASSNMELFLHCYSIGPESLKIIVIQVLTDVIITHPELIAPVPAEPDSSNAEEEEDAEPQPNPWLKYIVKAFMKAFSSDKPSLSLEAGVAGSKLLLLNVLPPDAITTFLKAFTLAYFNPDTASNPALRQSLSYFLPVFCHSRQKNALLMSQIAIPVIQKLMVMREDIDEEDDEMVGWPVVAAHLAEWTDGRKVVGASELGIDGKVNTPEGAEEAHIQLAVEILERALRDGCTRDERKALLSLLTKLHVGTAPSSRNEDVYKDALGDLHTLVTEAVEGKLGPDATSRNFLVKLESGLTKRLGGAQGQDAGEEEAGEGEDTVVPVERSKGSVEVEAEAEAEVEVEDDTMLAEGTRMPLEEEEDEEMDVDQTEMSSSTAVGGARKSFAVTEDDIMADLLESEMSM</sequence>
<dbReference type="Proteomes" id="UP000700596">
    <property type="component" value="Unassembled WGS sequence"/>
</dbReference>
<feature type="region of interest" description="Disordered" evidence="8">
    <location>
        <begin position="587"/>
        <end position="620"/>
    </location>
</feature>
<evidence type="ECO:0000313" key="11">
    <source>
        <dbReference type="Proteomes" id="UP000700596"/>
    </source>
</evidence>
<feature type="compositionally biased region" description="Acidic residues" evidence="8">
    <location>
        <begin position="1046"/>
        <end position="1057"/>
    </location>
</feature>
<dbReference type="OrthoDB" id="27187at2759"/>
<dbReference type="InterPro" id="IPR027165">
    <property type="entry name" value="CND3"/>
</dbReference>
<gene>
    <name evidence="10" type="ORF">B0J11DRAFT_154505</name>
</gene>
<evidence type="ECO:0000256" key="5">
    <source>
        <dbReference type="ARBA" id="ARBA00022776"/>
    </source>
</evidence>
<feature type="region of interest" description="Disordered" evidence="8">
    <location>
        <begin position="989"/>
        <end position="1017"/>
    </location>
</feature>
<keyword evidence="6" id="KW-0226">DNA condensation</keyword>
<dbReference type="Gene3D" id="1.25.10.10">
    <property type="entry name" value="Leucine-rich Repeat Variant"/>
    <property type="match status" value="1"/>
</dbReference>
<dbReference type="PANTHER" id="PTHR14418">
    <property type="entry name" value="CONDENSIN COMPLEX SUBUNIT 3-RELATED"/>
    <property type="match status" value="1"/>
</dbReference>
<dbReference type="AlphaFoldDB" id="A0A9P9IY28"/>
<name>A0A9P9IY28_9PLEO</name>
<accession>A0A9P9IY28</accession>
<protein>
    <submittedName>
        <fullName evidence="10">Condensin complex component cnd3</fullName>
    </submittedName>
</protein>
<keyword evidence="7" id="KW-0131">Cell cycle</keyword>
<feature type="region of interest" description="Disordered" evidence="8">
    <location>
        <begin position="1029"/>
        <end position="1070"/>
    </location>
</feature>
<feature type="compositionally biased region" description="Low complexity" evidence="8">
    <location>
        <begin position="1"/>
        <end position="35"/>
    </location>
</feature>
<evidence type="ECO:0000256" key="6">
    <source>
        <dbReference type="ARBA" id="ARBA00023067"/>
    </source>
</evidence>
<dbReference type="InterPro" id="IPR011989">
    <property type="entry name" value="ARM-like"/>
</dbReference>
<dbReference type="GO" id="GO:0000793">
    <property type="term" value="C:condensed chromosome"/>
    <property type="evidence" value="ECO:0007669"/>
    <property type="project" value="TreeGrafter"/>
</dbReference>
<keyword evidence="11" id="KW-1185">Reference proteome</keyword>
<proteinExistence type="inferred from homology"/>
<feature type="compositionally biased region" description="Acidic residues" evidence="8">
    <location>
        <begin position="997"/>
        <end position="1007"/>
    </location>
</feature>
<dbReference type="PANTHER" id="PTHR14418:SF5">
    <property type="entry name" value="CONDENSIN COMPLEX SUBUNIT 3"/>
    <property type="match status" value="1"/>
</dbReference>
<comment type="similarity">
    <text evidence="2">Belongs to the CND3 (condensin subunit 3) family.</text>
</comment>
<evidence type="ECO:0000256" key="1">
    <source>
        <dbReference type="ARBA" id="ARBA00004286"/>
    </source>
</evidence>